<comment type="catalytic activity">
    <reaction evidence="10">
        <text>ATP + H2O = ADP + phosphate + H(+)</text>
        <dbReference type="Rhea" id="RHEA:13065"/>
        <dbReference type="ChEBI" id="CHEBI:15377"/>
        <dbReference type="ChEBI" id="CHEBI:15378"/>
        <dbReference type="ChEBI" id="CHEBI:30616"/>
        <dbReference type="ChEBI" id="CHEBI:43474"/>
        <dbReference type="ChEBI" id="CHEBI:456216"/>
        <dbReference type="EC" id="3.6.4.12"/>
    </reaction>
    <physiologicalReaction direction="left-to-right" evidence="10">
        <dbReference type="Rhea" id="RHEA:13066"/>
    </physiologicalReaction>
</comment>
<evidence type="ECO:0000256" key="12">
    <source>
        <dbReference type="RuleBase" id="RU365012"/>
    </source>
</evidence>
<dbReference type="InterPro" id="IPR018525">
    <property type="entry name" value="MCM_CS"/>
</dbReference>
<dbReference type="InterPro" id="IPR031327">
    <property type="entry name" value="MCM"/>
</dbReference>
<dbReference type="InParanoid" id="A0A2J6SNJ5"/>
<dbReference type="InterPro" id="IPR012340">
    <property type="entry name" value="NA-bd_OB-fold"/>
</dbReference>
<keyword evidence="6 11" id="KW-0067">ATP-binding</keyword>
<dbReference type="SMART" id="SM00382">
    <property type="entry name" value="AAA"/>
    <property type="match status" value="1"/>
</dbReference>
<accession>A0A2J6SNJ5</accession>
<dbReference type="PRINTS" id="PR01657">
    <property type="entry name" value="MCMFAMILY"/>
</dbReference>
<dbReference type="AlphaFoldDB" id="A0A2J6SNJ5"/>
<dbReference type="GO" id="GO:0016887">
    <property type="term" value="F:ATP hydrolysis activity"/>
    <property type="evidence" value="ECO:0007669"/>
    <property type="project" value="RHEA"/>
</dbReference>
<dbReference type="SUPFAM" id="SSF50249">
    <property type="entry name" value="Nucleic acid-binding proteins"/>
    <property type="match status" value="1"/>
</dbReference>
<dbReference type="OrthoDB" id="3207464at2759"/>
<evidence type="ECO:0000256" key="9">
    <source>
        <dbReference type="ARBA" id="ARBA00023306"/>
    </source>
</evidence>
<dbReference type="GO" id="GO:0005656">
    <property type="term" value="C:nuclear pre-replicative complex"/>
    <property type="evidence" value="ECO:0007669"/>
    <property type="project" value="UniProtKB-ARBA"/>
</dbReference>
<dbReference type="PANTHER" id="PTHR11630:SF26">
    <property type="entry name" value="DNA REPLICATION LICENSING FACTOR MCM7"/>
    <property type="match status" value="1"/>
</dbReference>
<keyword evidence="5 12" id="KW-0347">Helicase</keyword>
<dbReference type="PROSITE" id="PS00847">
    <property type="entry name" value="MCM_1"/>
    <property type="match status" value="1"/>
</dbReference>
<dbReference type="Gene3D" id="2.40.50.140">
    <property type="entry name" value="Nucleic acid-binding proteins"/>
    <property type="match status" value="1"/>
</dbReference>
<name>A0A2J6SNJ5_9HELO</name>
<dbReference type="InterPro" id="IPR033762">
    <property type="entry name" value="MCM_OB"/>
</dbReference>
<dbReference type="Pfam" id="PF17855">
    <property type="entry name" value="MCM_lid"/>
    <property type="match status" value="1"/>
</dbReference>
<evidence type="ECO:0000259" key="13">
    <source>
        <dbReference type="PROSITE" id="PS50051"/>
    </source>
</evidence>
<evidence type="ECO:0000256" key="11">
    <source>
        <dbReference type="RuleBase" id="RU004070"/>
    </source>
</evidence>
<evidence type="ECO:0000313" key="15">
    <source>
        <dbReference type="Proteomes" id="UP000235371"/>
    </source>
</evidence>
<keyword evidence="9 12" id="KW-0131">Cell cycle</keyword>
<dbReference type="EMBL" id="KZ613912">
    <property type="protein sequence ID" value="PMD52342.1"/>
    <property type="molecule type" value="Genomic_DNA"/>
</dbReference>
<comment type="similarity">
    <text evidence="11">Belongs to the MCM family.</text>
</comment>
<dbReference type="GO" id="GO:0005524">
    <property type="term" value="F:ATP binding"/>
    <property type="evidence" value="ECO:0007669"/>
    <property type="project" value="UniProtKB-KW"/>
</dbReference>
<comment type="function">
    <text evidence="12">Acts as component of the MCM2-7 complex (MCM complex) which is the replicative helicase essential for 'once per cell cycle' DNA replication initiation and elongation in eukaryotic cells. The active ATPase sites in the MCM2-7 ring are formed through the interaction surfaces of two neighboring subunits such that a critical structure of a conserved arginine finger motif is provided in trans relative to the ATP-binding site of the Walker A box of the adjacent subunit. The six ATPase active sites, however, are likely to contribute differentially to the complex helicase activity.</text>
</comment>
<keyword evidence="4 12" id="KW-0378">Hydrolase</keyword>
<dbReference type="Pfam" id="PF17207">
    <property type="entry name" value="MCM_OB"/>
    <property type="match status" value="1"/>
</dbReference>
<dbReference type="Pfam" id="PF00493">
    <property type="entry name" value="MCM"/>
    <property type="match status" value="1"/>
</dbReference>
<dbReference type="Proteomes" id="UP000235371">
    <property type="component" value="Unassembled WGS sequence"/>
</dbReference>
<dbReference type="GO" id="GO:0043596">
    <property type="term" value="C:nuclear replication fork"/>
    <property type="evidence" value="ECO:0007669"/>
    <property type="project" value="UniProtKB-ARBA"/>
</dbReference>
<dbReference type="Pfam" id="PF14551">
    <property type="entry name" value="MCM_N"/>
    <property type="match status" value="1"/>
</dbReference>
<dbReference type="GO" id="GO:0017116">
    <property type="term" value="F:single-stranded DNA helicase activity"/>
    <property type="evidence" value="ECO:0007669"/>
    <property type="project" value="TreeGrafter"/>
</dbReference>
<evidence type="ECO:0000256" key="5">
    <source>
        <dbReference type="ARBA" id="ARBA00022806"/>
    </source>
</evidence>
<dbReference type="GO" id="GO:0000727">
    <property type="term" value="P:double-strand break repair via break-induced replication"/>
    <property type="evidence" value="ECO:0007669"/>
    <property type="project" value="TreeGrafter"/>
</dbReference>
<dbReference type="Gene3D" id="3.40.50.300">
    <property type="entry name" value="P-loop containing nucleotide triphosphate hydrolases"/>
    <property type="match status" value="1"/>
</dbReference>
<keyword evidence="2 12" id="KW-0235">DNA replication</keyword>
<evidence type="ECO:0000313" key="14">
    <source>
        <dbReference type="EMBL" id="PMD52342.1"/>
    </source>
</evidence>
<dbReference type="GO" id="GO:0006271">
    <property type="term" value="P:DNA strand elongation involved in DNA replication"/>
    <property type="evidence" value="ECO:0007669"/>
    <property type="project" value="TreeGrafter"/>
</dbReference>
<reference evidence="14 15" key="1">
    <citation type="submission" date="2016-04" db="EMBL/GenBank/DDBJ databases">
        <title>A degradative enzymes factory behind the ericoid mycorrhizal symbiosis.</title>
        <authorList>
            <consortium name="DOE Joint Genome Institute"/>
            <person name="Martino E."/>
            <person name="Morin E."/>
            <person name="Grelet G."/>
            <person name="Kuo A."/>
            <person name="Kohler A."/>
            <person name="Daghino S."/>
            <person name="Barry K."/>
            <person name="Choi C."/>
            <person name="Cichocki N."/>
            <person name="Clum A."/>
            <person name="Copeland A."/>
            <person name="Hainaut M."/>
            <person name="Haridas S."/>
            <person name="Labutti K."/>
            <person name="Lindquist E."/>
            <person name="Lipzen A."/>
            <person name="Khouja H.-R."/>
            <person name="Murat C."/>
            <person name="Ohm R."/>
            <person name="Olson A."/>
            <person name="Spatafora J."/>
            <person name="Veneault-Fourrey C."/>
            <person name="Henrissat B."/>
            <person name="Grigoriev I."/>
            <person name="Martin F."/>
            <person name="Perotto S."/>
        </authorList>
    </citation>
    <scope>NUCLEOTIDE SEQUENCE [LARGE SCALE GENOMIC DNA]</scope>
    <source>
        <strain evidence="14 15">E</strain>
    </source>
</reference>
<dbReference type="GO" id="GO:0097373">
    <property type="term" value="C:MCM core complex"/>
    <property type="evidence" value="ECO:0007669"/>
    <property type="project" value="UniProtKB-ARBA"/>
</dbReference>
<dbReference type="InterPro" id="IPR008050">
    <property type="entry name" value="MCM7"/>
</dbReference>
<keyword evidence="7 11" id="KW-0238">DNA-binding</keyword>
<dbReference type="GO" id="GO:0006270">
    <property type="term" value="P:DNA replication initiation"/>
    <property type="evidence" value="ECO:0007669"/>
    <property type="project" value="InterPro"/>
</dbReference>
<dbReference type="SUPFAM" id="SSF52540">
    <property type="entry name" value="P-loop containing nucleoside triphosphate hydrolases"/>
    <property type="match status" value="1"/>
</dbReference>
<dbReference type="EC" id="3.6.4.12" evidence="12"/>
<dbReference type="FunFam" id="3.40.50.300:FF:000288">
    <property type="entry name" value="DNA replication licensing factor MCM7"/>
    <property type="match status" value="1"/>
</dbReference>
<dbReference type="PRINTS" id="PR01663">
    <property type="entry name" value="MCMPROTEIN7"/>
</dbReference>
<evidence type="ECO:0000256" key="4">
    <source>
        <dbReference type="ARBA" id="ARBA00022801"/>
    </source>
</evidence>
<keyword evidence="15" id="KW-1185">Reference proteome</keyword>
<comment type="subcellular location">
    <subcellularLocation>
        <location evidence="1 12">Nucleus</location>
    </subcellularLocation>
</comment>
<organism evidence="14 15">
    <name type="scientific">Hyaloscypha bicolor E</name>
    <dbReference type="NCBI Taxonomy" id="1095630"/>
    <lineage>
        <taxon>Eukaryota</taxon>
        <taxon>Fungi</taxon>
        <taxon>Dikarya</taxon>
        <taxon>Ascomycota</taxon>
        <taxon>Pezizomycotina</taxon>
        <taxon>Leotiomycetes</taxon>
        <taxon>Helotiales</taxon>
        <taxon>Hyaloscyphaceae</taxon>
        <taxon>Hyaloscypha</taxon>
        <taxon>Hyaloscypha bicolor</taxon>
    </lineage>
</organism>
<dbReference type="InterPro" id="IPR027925">
    <property type="entry name" value="MCM_N"/>
</dbReference>
<gene>
    <name evidence="12" type="primary">MCM7</name>
    <name evidence="14" type="ORF">K444DRAFT_657237</name>
</gene>
<dbReference type="FunFam" id="2.20.28.10:FF:000004">
    <property type="entry name" value="DNA replication licensing factor MCM7"/>
    <property type="match status" value="1"/>
</dbReference>
<keyword evidence="3 11" id="KW-0547">Nucleotide-binding</keyword>
<dbReference type="Gene3D" id="2.20.28.10">
    <property type="match status" value="1"/>
</dbReference>
<dbReference type="PROSITE" id="PS50051">
    <property type="entry name" value="MCM_2"/>
    <property type="match status" value="1"/>
</dbReference>
<protein>
    <recommendedName>
        <fullName evidence="12">DNA replication licensing factor MCM7</fullName>
        <ecNumber evidence="12">3.6.4.12</ecNumber>
    </recommendedName>
</protein>
<keyword evidence="8 12" id="KW-0539">Nucleus</keyword>
<sequence>MALLQYRAPVNYEDHQTAFEDFLQTFKTSPKDGLSGALSDMNIDEDDFSDEYDFMDEDDEEGNARREARSQAKVPKLKYKELLQKVADRYEEEITIDLDDLAKYDQSLEENGTPMNLVESIEANAKHYLDIFAKAIDVAMPDPTREINFKDDVLDVLMSQRTARNNALLRAAAEQTDPTIEPELFPAELTRRYTLNFKPRTRGDEPVKALAVRQVRGEHLGHLITVRGITTRVSDVKPTVEVNAYTCDRCGCEIFQPVGSKTFGPLIECPSQDCKTNQAKGQLHHSTRASKFQPFQEVKIQEMAEQVPVGHIPRMLTVLCHGALVRRINPGDVVDIAGIFLPTPYTGFKAIRAGLLTDTYLEAQHVTQHKKAYEDLAIDNRVFKRIEQYRASGHVYEYLAKSIAPEIYGHLDVKKALLLLLVGGVTKEMGDGMRIRGDINICLMGDPGVAKSQLLKYITKVAPRGVYTTGRGSSGVGLTAAVMKDPVTDEMILEGGALVLADNGICCIDEFDKMDDSDRTAIHEVMEQQTISISKAGISTTLNARTSILAAANPLYGRYNPRISPVENINLPAALLSRFDVLFLILDTPTRDTDALLARHVTYVHMNNKHPDTDGVVFTPHEVRQYVAQARTFRPIVPTAVSEYMVKAYVKMREQQSRDEKNKKQFAHTSPRTLLGILRLAQALARLRFSEEVVQDDVDEALRLIEASKESLYQDQGNYGRDMSPSSRIYNLVRGLAESGQCRPEDADEDEDEAGGMELSMRKVEERVIAKGFTRDQWQTAVMEYTNLDIWQTASNGTRLIFIVSEAADLARDAEYDME</sequence>
<dbReference type="InterPro" id="IPR003593">
    <property type="entry name" value="AAA+_ATPase"/>
</dbReference>
<evidence type="ECO:0000256" key="6">
    <source>
        <dbReference type="ARBA" id="ARBA00022840"/>
    </source>
</evidence>
<evidence type="ECO:0000256" key="7">
    <source>
        <dbReference type="ARBA" id="ARBA00023125"/>
    </source>
</evidence>
<dbReference type="InterPro" id="IPR027417">
    <property type="entry name" value="P-loop_NTPase"/>
</dbReference>
<proteinExistence type="inferred from homology"/>
<dbReference type="InterPro" id="IPR041562">
    <property type="entry name" value="MCM_lid"/>
</dbReference>
<evidence type="ECO:0000256" key="1">
    <source>
        <dbReference type="ARBA" id="ARBA00004123"/>
    </source>
</evidence>
<evidence type="ECO:0000256" key="3">
    <source>
        <dbReference type="ARBA" id="ARBA00022741"/>
    </source>
</evidence>
<dbReference type="GO" id="GO:0003697">
    <property type="term" value="F:single-stranded DNA binding"/>
    <property type="evidence" value="ECO:0007669"/>
    <property type="project" value="TreeGrafter"/>
</dbReference>
<dbReference type="GO" id="GO:0006279">
    <property type="term" value="P:premeiotic DNA replication"/>
    <property type="evidence" value="ECO:0007669"/>
    <property type="project" value="UniProtKB-ARBA"/>
</dbReference>
<dbReference type="PANTHER" id="PTHR11630">
    <property type="entry name" value="DNA REPLICATION LICENSING FACTOR MCM FAMILY MEMBER"/>
    <property type="match status" value="1"/>
</dbReference>
<feature type="domain" description="MCM C-terminal AAA(+) ATPase" evidence="13">
    <location>
        <begin position="395"/>
        <end position="601"/>
    </location>
</feature>
<dbReference type="GO" id="GO:0042555">
    <property type="term" value="C:MCM complex"/>
    <property type="evidence" value="ECO:0007669"/>
    <property type="project" value="InterPro"/>
</dbReference>
<evidence type="ECO:0000256" key="8">
    <source>
        <dbReference type="ARBA" id="ARBA00023242"/>
    </source>
</evidence>
<evidence type="ECO:0000256" key="2">
    <source>
        <dbReference type="ARBA" id="ARBA00022705"/>
    </source>
</evidence>
<dbReference type="SMART" id="SM00350">
    <property type="entry name" value="MCM"/>
    <property type="match status" value="1"/>
</dbReference>
<dbReference type="InterPro" id="IPR001208">
    <property type="entry name" value="MCM_dom"/>
</dbReference>
<dbReference type="GO" id="GO:0031261">
    <property type="term" value="C:DNA replication preinitiation complex"/>
    <property type="evidence" value="ECO:0007669"/>
    <property type="project" value="UniProtKB-ARBA"/>
</dbReference>
<dbReference type="FunCoup" id="A0A2J6SNJ5">
    <property type="interactions" value="1003"/>
</dbReference>
<dbReference type="CDD" id="cd17758">
    <property type="entry name" value="MCM7"/>
    <property type="match status" value="1"/>
</dbReference>
<dbReference type="STRING" id="1095630.A0A2J6SNJ5"/>
<evidence type="ECO:0000256" key="10">
    <source>
        <dbReference type="ARBA" id="ARBA00048432"/>
    </source>
</evidence>
<dbReference type="Pfam" id="PF24901">
    <property type="entry name" value="WHD_MCM7"/>
    <property type="match status" value="1"/>
</dbReference>